<evidence type="ECO:0000256" key="6">
    <source>
        <dbReference type="ARBA" id="ARBA00023212"/>
    </source>
</evidence>
<accession>A0A834YX31</accession>
<dbReference type="InterPro" id="IPR048611">
    <property type="entry name" value="KATNA1_MIT"/>
</dbReference>
<keyword evidence="13" id="KW-1185">Reference proteome</keyword>
<dbReference type="SMART" id="SM00181">
    <property type="entry name" value="EGF"/>
    <property type="match status" value="3"/>
</dbReference>
<dbReference type="GO" id="GO:0051013">
    <property type="term" value="P:microtubule severing"/>
    <property type="evidence" value="ECO:0007669"/>
    <property type="project" value="UniProtKB-UniRule"/>
</dbReference>
<evidence type="ECO:0000256" key="1">
    <source>
        <dbReference type="ARBA" id="ARBA00004186"/>
    </source>
</evidence>
<evidence type="ECO:0000313" key="12">
    <source>
        <dbReference type="EMBL" id="KAF8393307.1"/>
    </source>
</evidence>
<dbReference type="GO" id="GO:0005874">
    <property type="term" value="C:microtubule"/>
    <property type="evidence" value="ECO:0007669"/>
    <property type="project" value="UniProtKB-KW"/>
</dbReference>
<feature type="binding site" evidence="8">
    <location>
        <begin position="276"/>
        <end position="283"/>
    </location>
    <ligand>
        <name>ATP</name>
        <dbReference type="ChEBI" id="CHEBI:30616"/>
    </ligand>
</feature>
<dbReference type="PROSITE" id="PS00674">
    <property type="entry name" value="AAA"/>
    <property type="match status" value="1"/>
</dbReference>
<dbReference type="InterPro" id="IPR000742">
    <property type="entry name" value="EGF"/>
</dbReference>
<evidence type="ECO:0000256" key="9">
    <source>
        <dbReference type="SAM" id="MobiDB-lite"/>
    </source>
</evidence>
<dbReference type="CDD" id="cd19522">
    <property type="entry name" value="RecA-like_KTNA1"/>
    <property type="match status" value="1"/>
</dbReference>
<dbReference type="Pfam" id="PF09336">
    <property type="entry name" value="Vps4_C"/>
    <property type="match status" value="1"/>
</dbReference>
<comment type="subcellular location">
    <subcellularLocation>
        <location evidence="1">Cytoplasm</location>
        <location evidence="1">Cytoskeleton</location>
        <location evidence="1">Spindle</location>
    </subcellularLocation>
</comment>
<feature type="region of interest" description="Disordered" evidence="9">
    <location>
        <begin position="103"/>
        <end position="217"/>
    </location>
</feature>
<evidence type="ECO:0000259" key="11">
    <source>
        <dbReference type="SMART" id="SM00382"/>
    </source>
</evidence>
<dbReference type="EC" id="5.6.1.1" evidence="8"/>
<feature type="domain" description="EGF-like" evidence="10">
    <location>
        <begin position="909"/>
        <end position="947"/>
    </location>
</feature>
<dbReference type="HAMAP" id="MF_03023">
    <property type="entry name" value="Katanin_p60_A1"/>
    <property type="match status" value="1"/>
</dbReference>
<evidence type="ECO:0000256" key="8">
    <source>
        <dbReference type="HAMAP-Rule" id="MF_03023"/>
    </source>
</evidence>
<dbReference type="InterPro" id="IPR003593">
    <property type="entry name" value="AAA+_ATPase"/>
</dbReference>
<dbReference type="FunFam" id="1.20.58.80:FF:000003">
    <property type="entry name" value="Katanin p60 ATPase-containing subunit A1"/>
    <property type="match status" value="1"/>
</dbReference>
<comment type="similarity">
    <text evidence="8">Belongs to the AAA ATPase family. Katanin p60 subunit A1 subfamily.</text>
</comment>
<dbReference type="GO" id="GO:0005819">
    <property type="term" value="C:spindle"/>
    <property type="evidence" value="ECO:0007669"/>
    <property type="project" value="UniProtKB-SubCell"/>
</dbReference>
<evidence type="ECO:0000313" key="13">
    <source>
        <dbReference type="Proteomes" id="UP000655225"/>
    </source>
</evidence>
<dbReference type="FunFam" id="1.10.8.60:FF:000055">
    <property type="entry name" value="Katanin p60 ATPase-containing subunit A1"/>
    <property type="match status" value="2"/>
</dbReference>
<evidence type="ECO:0000256" key="7">
    <source>
        <dbReference type="ARBA" id="ARBA00023235"/>
    </source>
</evidence>
<comment type="catalytic activity">
    <reaction evidence="8">
        <text>n ATP + n H2O + a microtubule = n ADP + n phosphate + (n+1) alpha/beta tubulin heterodimers.</text>
        <dbReference type="EC" id="5.6.1.1"/>
    </reaction>
</comment>
<dbReference type="GO" id="GO:0016887">
    <property type="term" value="F:ATP hydrolysis activity"/>
    <property type="evidence" value="ECO:0007669"/>
    <property type="project" value="InterPro"/>
</dbReference>
<dbReference type="Gene3D" id="1.20.58.80">
    <property type="entry name" value="Phosphotransferase system, lactose/cellobiose-type IIA subunit"/>
    <property type="match status" value="1"/>
</dbReference>
<dbReference type="Pfam" id="PF00004">
    <property type="entry name" value="AAA"/>
    <property type="match status" value="2"/>
</dbReference>
<keyword evidence="3 8" id="KW-0493">Microtubule</keyword>
<dbReference type="CDD" id="cd21748">
    <property type="entry name" value="Kp60-NTD"/>
    <property type="match status" value="1"/>
</dbReference>
<gene>
    <name evidence="8" type="primary">KATNA1</name>
    <name evidence="12" type="ORF">HHK36_021548</name>
</gene>
<dbReference type="InterPro" id="IPR003960">
    <property type="entry name" value="ATPase_AAA_CS"/>
</dbReference>
<keyword evidence="4 8" id="KW-0547">Nucleotide-binding</keyword>
<keyword evidence="5 8" id="KW-0067">ATP-binding</keyword>
<organism evidence="12 13">
    <name type="scientific">Tetracentron sinense</name>
    <name type="common">Spur-leaf</name>
    <dbReference type="NCBI Taxonomy" id="13715"/>
    <lineage>
        <taxon>Eukaryota</taxon>
        <taxon>Viridiplantae</taxon>
        <taxon>Streptophyta</taxon>
        <taxon>Embryophyta</taxon>
        <taxon>Tracheophyta</taxon>
        <taxon>Spermatophyta</taxon>
        <taxon>Magnoliopsida</taxon>
        <taxon>Trochodendrales</taxon>
        <taxon>Trochodendraceae</taxon>
        <taxon>Tetracentron</taxon>
    </lineage>
</organism>
<dbReference type="OrthoDB" id="191529at2759"/>
<evidence type="ECO:0000256" key="4">
    <source>
        <dbReference type="ARBA" id="ARBA00022741"/>
    </source>
</evidence>
<dbReference type="InterPro" id="IPR015415">
    <property type="entry name" value="Spast_Vps4_C"/>
</dbReference>
<dbReference type="InterPro" id="IPR027417">
    <property type="entry name" value="P-loop_NTPase"/>
</dbReference>
<evidence type="ECO:0000256" key="3">
    <source>
        <dbReference type="ARBA" id="ARBA00022701"/>
    </source>
</evidence>
<dbReference type="Pfam" id="PF21126">
    <property type="entry name" value="KATNA1_MIT"/>
    <property type="match status" value="1"/>
</dbReference>
<dbReference type="GO" id="GO:0005737">
    <property type="term" value="C:cytoplasm"/>
    <property type="evidence" value="ECO:0007669"/>
    <property type="project" value="UniProtKB-UniRule"/>
</dbReference>
<dbReference type="GO" id="GO:0005524">
    <property type="term" value="F:ATP binding"/>
    <property type="evidence" value="ECO:0007669"/>
    <property type="project" value="UniProtKB-KW"/>
</dbReference>
<protein>
    <recommendedName>
        <fullName evidence="8">Katanin p60 ATPase-containing subunit A1</fullName>
        <shortName evidence="8">Katanin p60 subunit A1</shortName>
        <ecNumber evidence="8">5.6.1.1</ecNumber>
    </recommendedName>
    <alternativeName>
        <fullName evidence="8">p60 katanin</fullName>
    </alternativeName>
</protein>
<dbReference type="GO" id="GO:0008017">
    <property type="term" value="F:microtubule binding"/>
    <property type="evidence" value="ECO:0007669"/>
    <property type="project" value="UniProtKB-UniRule"/>
</dbReference>
<keyword evidence="7 8" id="KW-0413">Isomerase</keyword>
<dbReference type="EMBL" id="JABCRI010000015">
    <property type="protein sequence ID" value="KAF8393307.1"/>
    <property type="molecule type" value="Genomic_DNA"/>
</dbReference>
<dbReference type="InterPro" id="IPR028596">
    <property type="entry name" value="KATNA1"/>
</dbReference>
<dbReference type="Pfam" id="PF17862">
    <property type="entry name" value="AAA_lid_3"/>
    <property type="match status" value="2"/>
</dbReference>
<keyword evidence="2 8" id="KW-0963">Cytoplasm</keyword>
<proteinExistence type="inferred from homology"/>
<feature type="compositionally biased region" description="Polar residues" evidence="9">
    <location>
        <begin position="165"/>
        <end position="193"/>
    </location>
</feature>
<dbReference type="Gene3D" id="3.40.50.300">
    <property type="entry name" value="P-loop containing nucleotide triphosphate hydrolases"/>
    <property type="match status" value="2"/>
</dbReference>
<feature type="domain" description="EGF-like" evidence="10">
    <location>
        <begin position="831"/>
        <end position="874"/>
    </location>
</feature>
<dbReference type="SMART" id="SM00382">
    <property type="entry name" value="AAA"/>
    <property type="match status" value="1"/>
</dbReference>
<comment type="function">
    <text evidence="8">Severs microtubules in an ATP-dependent manner. Microtubule severing may promote rapid reorganization of cellular microtubule arrays.</text>
</comment>
<evidence type="ECO:0000259" key="10">
    <source>
        <dbReference type="SMART" id="SM00181"/>
    </source>
</evidence>
<feature type="domain" description="AAA+ ATPase" evidence="11">
    <location>
        <begin position="268"/>
        <end position="411"/>
    </location>
</feature>
<dbReference type="InterPro" id="IPR003959">
    <property type="entry name" value="ATPase_AAA_core"/>
</dbReference>
<name>A0A834YX31_TETSI</name>
<sequence length="999" mass="108461">MVGTLAGLQDHVKLAREYALEGLYDTAIIFFDGAIAQINRHLGTLDDPLIRAKWMNVKKALSEETDAVKQLDAEKRAFKDILGTTRSSSLPIHTKSFVFQPLDEYPTSSGAPMDDPDVWRPPSRDTSSRRPTRAGQMGMRKSPQDATWARGATRPGSTGRGAKTNAPSRTSSGVRASTTGKKGTSSGRSNSGKADSVNGDAEEGKSKRAQYEGPDPDLAEMLERDVLETSPGVRWDDVAGLREAKRLLEEAVVLPLWMPEYFQGIRRPWKGVLMFGPPGTGKTLLAKAVATECGTTFFNVSSATLASKWRGESERMVRCLFDLARAYAPSTIFIDEIDSLCNARGASGEHESSRRVKSELLVQVDGVNNSSTGEDGSRKIVMVLAATNFPWDIDEALRRRLEKRIYIPLPNFESRKELIRINLKTVEVAPDVNIDDVARRTDGYSGDDLTNVCRDASLNGMRRKIAGKTRDEIKSMSKDEISNDPVAMCDFEEALTKVQRSVSAADIEHIACALINCGQGTCTPSNATLLGFDCECNPGWKKIQIGVLTFPSCIVPNCTLDFACGSNAAPPPPPAPLLPLPPPLNLSDRYFGADCKGVGFGDSPPPPPPSTSDSTKNASKWRGESERMVRCLFDLATAYSPSTILIDEIDSLCNARGASGEHESSRRVKSELLVQVDGVNNSSTGEDGSRKIVMVLAATNFPWDIDEELRRRLEKGIYIPLPNFESRKELIRINLTTVEVAPDVNIDDVARRTDGYSGDDLINVCRDASLNGMRRKIAGKTRDEIKSMSKDEISNDPVAMCDFEEALTKVQRSVSAADMERHEKWLGRDIACALINCGQGTCKASNATLLGFDCECNPGWKKIQIGVLTFPSCIVPNCTLDFACGSDAAPPPPPAPLLPLPPPLNLSDPCSLTWCGDGTCVANGTEHICKCNEGSENLLNLAGFACFKECYFGADCKGVGFGDSPPPPPPSTSDSTKKGIPFSEVATLSYYVKIGLKIN</sequence>
<reference evidence="12 13" key="1">
    <citation type="submission" date="2020-04" db="EMBL/GenBank/DDBJ databases">
        <title>Plant Genome Project.</title>
        <authorList>
            <person name="Zhang R.-G."/>
        </authorList>
    </citation>
    <scope>NUCLEOTIDE SEQUENCE [LARGE SCALE GENOMIC DNA]</scope>
    <source>
        <strain evidence="12">YNK0</strain>
        <tissue evidence="12">Leaf</tissue>
    </source>
</reference>
<dbReference type="PANTHER" id="PTHR23074">
    <property type="entry name" value="AAA DOMAIN-CONTAINING"/>
    <property type="match status" value="1"/>
</dbReference>
<dbReference type="FunFam" id="3.40.50.300:FF:003172">
    <property type="entry name" value="Katanin p60 ATPase-containing subunit A1"/>
    <property type="match status" value="1"/>
</dbReference>
<dbReference type="Proteomes" id="UP000655225">
    <property type="component" value="Unassembled WGS sequence"/>
</dbReference>
<dbReference type="GO" id="GO:0008568">
    <property type="term" value="F:microtubule severing ATPase activity"/>
    <property type="evidence" value="ECO:0007669"/>
    <property type="project" value="UniProtKB-EC"/>
</dbReference>
<dbReference type="InterPro" id="IPR050304">
    <property type="entry name" value="MT-severing_AAA_ATPase"/>
</dbReference>
<dbReference type="InterPro" id="IPR041569">
    <property type="entry name" value="AAA_lid_3"/>
</dbReference>
<dbReference type="SUPFAM" id="SSF52540">
    <property type="entry name" value="P-loop containing nucleoside triphosphate hydrolases"/>
    <property type="match status" value="2"/>
</dbReference>
<evidence type="ECO:0000256" key="5">
    <source>
        <dbReference type="ARBA" id="ARBA00022840"/>
    </source>
</evidence>
<dbReference type="PANTHER" id="PTHR23074:SF19">
    <property type="entry name" value="KATANIN P60 ATPASE-CONTAINING SUBUNIT A1"/>
    <property type="match status" value="1"/>
</dbReference>
<comment type="caution">
    <text evidence="12">The sequence shown here is derived from an EMBL/GenBank/DDBJ whole genome shotgun (WGS) entry which is preliminary data.</text>
</comment>
<dbReference type="AlphaFoldDB" id="A0A834YX31"/>
<evidence type="ECO:0000256" key="2">
    <source>
        <dbReference type="ARBA" id="ARBA00022490"/>
    </source>
</evidence>
<keyword evidence="6 8" id="KW-0206">Cytoskeleton</keyword>
<dbReference type="Gene3D" id="1.10.8.60">
    <property type="match status" value="2"/>
</dbReference>
<feature type="region of interest" description="Disordered" evidence="9">
    <location>
        <begin position="601"/>
        <end position="621"/>
    </location>
</feature>
<feature type="domain" description="EGF-like" evidence="10">
    <location>
        <begin position="511"/>
        <end position="554"/>
    </location>
</feature>
<dbReference type="InterPro" id="IPR048612">
    <property type="entry name" value="KTNA1_AAA_dom"/>
</dbReference>